<keyword evidence="7" id="KW-1185">Reference proteome</keyword>
<dbReference type="Pfam" id="PF00643">
    <property type="entry name" value="zf-B_box"/>
    <property type="match status" value="1"/>
</dbReference>
<protein>
    <recommendedName>
        <fullName evidence="5">B box-type domain-containing protein</fullName>
    </recommendedName>
</protein>
<dbReference type="AlphaFoldDB" id="A0A0N0BEF7"/>
<organism evidence="6 7">
    <name type="scientific">Melipona quadrifasciata</name>
    <dbReference type="NCBI Taxonomy" id="166423"/>
    <lineage>
        <taxon>Eukaryota</taxon>
        <taxon>Metazoa</taxon>
        <taxon>Ecdysozoa</taxon>
        <taxon>Arthropoda</taxon>
        <taxon>Hexapoda</taxon>
        <taxon>Insecta</taxon>
        <taxon>Pterygota</taxon>
        <taxon>Neoptera</taxon>
        <taxon>Endopterygota</taxon>
        <taxon>Hymenoptera</taxon>
        <taxon>Apocrita</taxon>
        <taxon>Aculeata</taxon>
        <taxon>Apoidea</taxon>
        <taxon>Anthophila</taxon>
        <taxon>Apidae</taxon>
        <taxon>Melipona</taxon>
    </lineage>
</organism>
<keyword evidence="3" id="KW-0862">Zinc</keyword>
<evidence type="ECO:0000313" key="6">
    <source>
        <dbReference type="EMBL" id="KOX71812.1"/>
    </source>
</evidence>
<sequence length="184" mass="20636">MPLLLNCGHIICDECVKSFANKPCSICNKVSQCNDDQTVSLPLNIYTLGLMVMTHNRLINSDDVDISFSKSSASKPKQQSVKGLCYECGIQAIIKCQQCAVLFCHICYSKIHGKALQNHSKIMLTKENNDNSFNVINTCSEQCFEPVGYYCENCEISGCSHCMIKFHKSHNYVSLSKKVCKRCK</sequence>
<dbReference type="InterPro" id="IPR017907">
    <property type="entry name" value="Znf_RING_CS"/>
</dbReference>
<feature type="domain" description="B box-type" evidence="5">
    <location>
        <begin position="134"/>
        <end position="175"/>
    </location>
</feature>
<accession>A0A0N0BEF7</accession>
<dbReference type="InterPro" id="IPR013083">
    <property type="entry name" value="Znf_RING/FYVE/PHD"/>
</dbReference>
<dbReference type="Proteomes" id="UP000053105">
    <property type="component" value="Unassembled WGS sequence"/>
</dbReference>
<dbReference type="STRING" id="166423.A0A0N0BEF7"/>
<dbReference type="GO" id="GO:0061630">
    <property type="term" value="F:ubiquitin protein ligase activity"/>
    <property type="evidence" value="ECO:0007669"/>
    <property type="project" value="TreeGrafter"/>
</dbReference>
<gene>
    <name evidence="6" type="ORF">WN51_02382</name>
</gene>
<evidence type="ECO:0000256" key="2">
    <source>
        <dbReference type="ARBA" id="ARBA00022771"/>
    </source>
</evidence>
<keyword evidence="1" id="KW-0479">Metal-binding</keyword>
<dbReference type="InterPro" id="IPR000315">
    <property type="entry name" value="Znf_B-box"/>
</dbReference>
<proteinExistence type="predicted"/>
<dbReference type="PANTHER" id="PTHR25462:SF296">
    <property type="entry name" value="MEIOTIC P26, ISOFORM F"/>
    <property type="match status" value="1"/>
</dbReference>
<evidence type="ECO:0000256" key="3">
    <source>
        <dbReference type="ARBA" id="ARBA00022833"/>
    </source>
</evidence>
<evidence type="ECO:0000256" key="1">
    <source>
        <dbReference type="ARBA" id="ARBA00022723"/>
    </source>
</evidence>
<dbReference type="GO" id="GO:0008270">
    <property type="term" value="F:zinc ion binding"/>
    <property type="evidence" value="ECO:0007669"/>
    <property type="project" value="UniProtKB-KW"/>
</dbReference>
<dbReference type="SUPFAM" id="SSF57845">
    <property type="entry name" value="B-box zinc-binding domain"/>
    <property type="match status" value="1"/>
</dbReference>
<dbReference type="OrthoDB" id="5800423at2759"/>
<dbReference type="Gene3D" id="3.30.160.60">
    <property type="entry name" value="Classic Zinc Finger"/>
    <property type="match status" value="1"/>
</dbReference>
<evidence type="ECO:0000313" key="7">
    <source>
        <dbReference type="Proteomes" id="UP000053105"/>
    </source>
</evidence>
<dbReference type="InterPro" id="IPR047153">
    <property type="entry name" value="TRIM45/56/19-like"/>
</dbReference>
<dbReference type="Pfam" id="PF14634">
    <property type="entry name" value="zf-RING_5"/>
    <property type="match status" value="1"/>
</dbReference>
<reference evidence="6 7" key="1">
    <citation type="submission" date="2015-07" db="EMBL/GenBank/DDBJ databases">
        <title>The genome of Melipona quadrifasciata.</title>
        <authorList>
            <person name="Pan H."/>
            <person name="Kapheim K."/>
        </authorList>
    </citation>
    <scope>NUCLEOTIDE SEQUENCE [LARGE SCALE GENOMIC DNA]</scope>
    <source>
        <strain evidence="6">0111107301</strain>
        <tissue evidence="6">Whole body</tissue>
    </source>
</reference>
<dbReference type="PROSITE" id="PS50119">
    <property type="entry name" value="ZF_BBOX"/>
    <property type="match status" value="1"/>
</dbReference>
<evidence type="ECO:0000256" key="4">
    <source>
        <dbReference type="PROSITE-ProRule" id="PRU00024"/>
    </source>
</evidence>
<keyword evidence="2 4" id="KW-0863">Zinc-finger</keyword>
<dbReference type="Gene3D" id="3.30.40.10">
    <property type="entry name" value="Zinc/RING finger domain, C3HC4 (zinc finger)"/>
    <property type="match status" value="1"/>
</dbReference>
<dbReference type="InterPro" id="IPR001841">
    <property type="entry name" value="Znf_RING"/>
</dbReference>
<dbReference type="PANTHER" id="PTHR25462">
    <property type="entry name" value="BONUS, ISOFORM C-RELATED"/>
    <property type="match status" value="1"/>
</dbReference>
<dbReference type="PROSITE" id="PS00518">
    <property type="entry name" value="ZF_RING_1"/>
    <property type="match status" value="1"/>
</dbReference>
<name>A0A0N0BEF7_9HYME</name>
<evidence type="ECO:0000259" key="5">
    <source>
        <dbReference type="PROSITE" id="PS50119"/>
    </source>
</evidence>
<dbReference type="EMBL" id="KQ435830">
    <property type="protein sequence ID" value="KOX71812.1"/>
    <property type="molecule type" value="Genomic_DNA"/>
</dbReference>